<proteinExistence type="predicted"/>
<keyword evidence="3" id="KW-1185">Reference proteome</keyword>
<dbReference type="RefSeq" id="WP_306737486.1">
    <property type="nucleotide sequence ID" value="NZ_JANHAX010000007.1"/>
</dbReference>
<dbReference type="AlphaFoldDB" id="A0AAE3WIC2"/>
<reference evidence="2" key="1">
    <citation type="submission" date="2022-07" db="EMBL/GenBank/DDBJ databases">
        <authorList>
            <person name="Otstavnykh N."/>
            <person name="Isaeva M."/>
            <person name="Bystritskaya E."/>
        </authorList>
    </citation>
    <scope>NUCLEOTIDE SEQUENCE</scope>
    <source>
        <strain evidence="2">KCTC 52189</strain>
    </source>
</reference>
<dbReference type="EMBL" id="JANHAX010000007">
    <property type="protein sequence ID" value="MDQ2092185.1"/>
    <property type="molecule type" value="Genomic_DNA"/>
</dbReference>
<protein>
    <submittedName>
        <fullName evidence="2">DUF3305 domain-containing protein</fullName>
    </submittedName>
</protein>
<name>A0AAE3WIC2_9RHOB</name>
<evidence type="ECO:0000313" key="3">
    <source>
        <dbReference type="Proteomes" id="UP001226762"/>
    </source>
</evidence>
<comment type="caution">
    <text evidence="2">The sequence shown here is derived from an EMBL/GenBank/DDBJ whole genome shotgun (WGS) entry which is preliminary data.</text>
</comment>
<sequence>MKTCESPEPKTGPRRASIMVGVVLRRRPGVTRWAKWVWEPAGLIPGAAPADWKVLREEDGAIEYHAVTLPLELHRAETESYRVTLAMNVPSAFVVMRDGEGSGPDGMGVLTLTVSAYEAQDYLDTSEDIVEPVRLPDALVDWLASFCAAQGEETPFKKRRRDKKRVDLKEDGVGDARIRQDADVYRSPSAMKPGRLH</sequence>
<dbReference type="InterPro" id="IPR021736">
    <property type="entry name" value="DUF3305"/>
</dbReference>
<accession>A0AAE3WIC2</accession>
<dbReference type="Pfam" id="PF11749">
    <property type="entry name" value="DUF3305"/>
    <property type="match status" value="1"/>
</dbReference>
<organism evidence="2 3">
    <name type="scientific">Marimonas arenosa</name>
    <dbReference type="NCBI Taxonomy" id="1795305"/>
    <lineage>
        <taxon>Bacteria</taxon>
        <taxon>Pseudomonadati</taxon>
        <taxon>Pseudomonadota</taxon>
        <taxon>Alphaproteobacteria</taxon>
        <taxon>Rhodobacterales</taxon>
        <taxon>Paracoccaceae</taxon>
        <taxon>Marimonas</taxon>
    </lineage>
</organism>
<evidence type="ECO:0000256" key="1">
    <source>
        <dbReference type="SAM" id="MobiDB-lite"/>
    </source>
</evidence>
<reference evidence="2" key="2">
    <citation type="submission" date="2023-02" db="EMBL/GenBank/DDBJ databases">
        <title>'Rhodoalgimonas zhirmunskyi' gen. nov., isolated from a red alga.</title>
        <authorList>
            <person name="Nedashkovskaya O.I."/>
            <person name="Otstavnykh N.Y."/>
            <person name="Bystritskaya E.P."/>
            <person name="Balabanova L.A."/>
            <person name="Isaeva M.P."/>
        </authorList>
    </citation>
    <scope>NUCLEOTIDE SEQUENCE</scope>
    <source>
        <strain evidence="2">KCTC 52189</strain>
    </source>
</reference>
<gene>
    <name evidence="2" type="ORF">NO357_19960</name>
</gene>
<feature type="region of interest" description="Disordered" evidence="1">
    <location>
        <begin position="177"/>
        <end position="197"/>
    </location>
</feature>
<evidence type="ECO:0000313" key="2">
    <source>
        <dbReference type="EMBL" id="MDQ2092185.1"/>
    </source>
</evidence>
<dbReference type="Proteomes" id="UP001226762">
    <property type="component" value="Unassembled WGS sequence"/>
</dbReference>